<dbReference type="eggNOG" id="COG0705">
    <property type="taxonomic scope" value="Bacteria"/>
</dbReference>
<feature type="transmembrane region" description="Helical" evidence="5">
    <location>
        <begin position="268"/>
        <end position="287"/>
    </location>
</feature>
<feature type="domain" description="Peptidase S54 rhomboid" evidence="6">
    <location>
        <begin position="142"/>
        <end position="287"/>
    </location>
</feature>
<dbReference type="GO" id="GO:0016020">
    <property type="term" value="C:membrane"/>
    <property type="evidence" value="ECO:0007669"/>
    <property type="project" value="UniProtKB-SubCell"/>
</dbReference>
<dbReference type="Proteomes" id="UP000029444">
    <property type="component" value="Unassembled WGS sequence"/>
</dbReference>
<dbReference type="InterPro" id="IPR022764">
    <property type="entry name" value="Peptidase_S54_rhomboid_dom"/>
</dbReference>
<comment type="subcellular location">
    <subcellularLocation>
        <location evidence="1">Membrane</location>
        <topology evidence="1">Multi-pass membrane protein</topology>
    </subcellularLocation>
</comment>
<evidence type="ECO:0000313" key="8">
    <source>
        <dbReference type="Proteomes" id="UP000029444"/>
    </source>
</evidence>
<feature type="transmembrane region" description="Helical" evidence="5">
    <location>
        <begin position="178"/>
        <end position="198"/>
    </location>
</feature>
<feature type="transmembrane region" description="Helical" evidence="5">
    <location>
        <begin position="15"/>
        <end position="33"/>
    </location>
</feature>
<organism evidence="7 8">
    <name type="scientific">Alcanivorax nanhaiticus</name>
    <dbReference type="NCBI Taxonomy" id="1177154"/>
    <lineage>
        <taxon>Bacteria</taxon>
        <taxon>Pseudomonadati</taxon>
        <taxon>Pseudomonadota</taxon>
        <taxon>Gammaproteobacteria</taxon>
        <taxon>Oceanospirillales</taxon>
        <taxon>Alcanivoracaceae</taxon>
        <taxon>Alcanivorax</taxon>
    </lineage>
</organism>
<sequence length="442" mass="50235">MLILPVGENTGHRTLPWLCILLIISNTILYAVTTHRDNQREIPLTDQQLVSLAERESPLLLKWLQHQDSGTYVDAIAMDDRGPDFLFAYGWFNQAFTQHVHEYWETHPPSTQWLEQRTELESWVSGFSTFRWGLTPNAPTATTFLSSMFMHGDWFHLLGNMVWLVLFGIAMERYWGALRFGVAYLVAGLGADLLFILVDPDSGVPLVGASGAISGIMGLYAGTYRLRKVEFFYTLGFVFGSFRAPALVLFPVWLGWELLQAATSDSNVAYMAHAGGLLSGLVLAFILPHTGHSNRSMEIREGHEGDRDVPEACLQLAEALRFADAQQRCRQWLEKHPSSRPLWAFYLQMGLRQQRLDHAMKEAMKAINNQPSKTPLITWLWQEYETLGGDIHRLPPPFRLLLAELAWQQKRGTVARNIIASLQEQQWQHPRMDKLSEQMGGS</sequence>
<comment type="caution">
    <text evidence="7">The sequence shown here is derived from an EMBL/GenBank/DDBJ whole genome shotgun (WGS) entry which is preliminary data.</text>
</comment>
<dbReference type="PANTHER" id="PTHR43066:SF11">
    <property type="entry name" value="PEPTIDASE S54 RHOMBOID DOMAIN-CONTAINING PROTEIN"/>
    <property type="match status" value="1"/>
</dbReference>
<dbReference type="AlphaFoldDB" id="A0A095SPF5"/>
<keyword evidence="3 5" id="KW-1133">Transmembrane helix</keyword>
<dbReference type="PATRIC" id="fig|1177154.3.peg.135"/>
<dbReference type="OrthoDB" id="9814037at2"/>
<evidence type="ECO:0000313" key="7">
    <source>
        <dbReference type="EMBL" id="KGD66467.1"/>
    </source>
</evidence>
<dbReference type="PANTHER" id="PTHR43066">
    <property type="entry name" value="RHOMBOID-RELATED PROTEIN"/>
    <property type="match status" value="1"/>
</dbReference>
<gene>
    <name evidence="7" type="ORF">Y5S_00134</name>
</gene>
<evidence type="ECO:0000256" key="3">
    <source>
        <dbReference type="ARBA" id="ARBA00022989"/>
    </source>
</evidence>
<name>A0A095SPF5_9GAMM</name>
<dbReference type="Pfam" id="PF01694">
    <property type="entry name" value="Rhomboid"/>
    <property type="match status" value="1"/>
</dbReference>
<keyword evidence="2 5" id="KW-0812">Transmembrane</keyword>
<reference evidence="7 8" key="1">
    <citation type="submission" date="2012-09" db="EMBL/GenBank/DDBJ databases">
        <title>Genome Sequence of alkane-degrading Bacterium Alcanivorax sp. 19-m-6.</title>
        <authorList>
            <person name="Lai Q."/>
            <person name="Shao Z."/>
        </authorList>
    </citation>
    <scope>NUCLEOTIDE SEQUENCE [LARGE SCALE GENOMIC DNA]</scope>
    <source>
        <strain evidence="7 8">19-m-6</strain>
    </source>
</reference>
<keyword evidence="8" id="KW-1185">Reference proteome</keyword>
<protein>
    <submittedName>
        <fullName evidence="7">Rhomboid family protein</fullName>
    </submittedName>
</protein>
<dbReference type="EMBL" id="ARXV01000001">
    <property type="protein sequence ID" value="KGD66467.1"/>
    <property type="molecule type" value="Genomic_DNA"/>
</dbReference>
<dbReference type="GO" id="GO:0004252">
    <property type="term" value="F:serine-type endopeptidase activity"/>
    <property type="evidence" value="ECO:0007669"/>
    <property type="project" value="InterPro"/>
</dbReference>
<evidence type="ECO:0000256" key="5">
    <source>
        <dbReference type="SAM" id="Phobius"/>
    </source>
</evidence>
<feature type="transmembrane region" description="Helical" evidence="5">
    <location>
        <begin position="231"/>
        <end position="256"/>
    </location>
</feature>
<proteinExistence type="predicted"/>
<evidence type="ECO:0000256" key="4">
    <source>
        <dbReference type="ARBA" id="ARBA00023136"/>
    </source>
</evidence>
<dbReference type="STRING" id="1177154.Y5S_00134"/>
<feature type="transmembrane region" description="Helical" evidence="5">
    <location>
        <begin position="204"/>
        <end position="224"/>
    </location>
</feature>
<dbReference type="SUPFAM" id="SSF144091">
    <property type="entry name" value="Rhomboid-like"/>
    <property type="match status" value="1"/>
</dbReference>
<dbReference type="InterPro" id="IPR035952">
    <property type="entry name" value="Rhomboid-like_sf"/>
</dbReference>
<dbReference type="SUPFAM" id="SSF48452">
    <property type="entry name" value="TPR-like"/>
    <property type="match status" value="1"/>
</dbReference>
<dbReference type="InterPro" id="IPR011990">
    <property type="entry name" value="TPR-like_helical_dom_sf"/>
</dbReference>
<keyword evidence="4 5" id="KW-0472">Membrane</keyword>
<evidence type="ECO:0000259" key="6">
    <source>
        <dbReference type="Pfam" id="PF01694"/>
    </source>
</evidence>
<dbReference type="RefSeq" id="WP_052041270.1">
    <property type="nucleotide sequence ID" value="NZ_ARXV01000001.1"/>
</dbReference>
<evidence type="ECO:0000256" key="1">
    <source>
        <dbReference type="ARBA" id="ARBA00004141"/>
    </source>
</evidence>
<dbReference type="Gene3D" id="1.20.1540.10">
    <property type="entry name" value="Rhomboid-like"/>
    <property type="match status" value="1"/>
</dbReference>
<accession>A0A095SPF5</accession>
<evidence type="ECO:0000256" key="2">
    <source>
        <dbReference type="ARBA" id="ARBA00022692"/>
    </source>
</evidence>